<dbReference type="Pfam" id="PF09509">
    <property type="entry name" value="Hypoth_Ymh"/>
    <property type="match status" value="1"/>
</dbReference>
<feature type="domain" description="Conserved hypothetical protein CHP02391" evidence="1">
    <location>
        <begin position="116"/>
        <end position="230"/>
    </location>
</feature>
<evidence type="ECO:0000259" key="1">
    <source>
        <dbReference type="Pfam" id="PF09509"/>
    </source>
</evidence>
<reference evidence="2 3" key="1">
    <citation type="submission" date="2019-06" db="EMBL/GenBank/DDBJ databases">
        <title>Sequencing the genomes of 1000 actinobacteria strains.</title>
        <authorList>
            <person name="Klenk H.-P."/>
        </authorList>
    </citation>
    <scope>NUCLEOTIDE SEQUENCE [LARGE SCALE GENOMIC DNA]</scope>
    <source>
        <strain evidence="2 3">DSM 46837</strain>
    </source>
</reference>
<sequence length="235" mass="25819">MTWGVPLDAEKALNWPVDRVALHLLAGFKRGGEQHWHNFLNSAAQAYQRNGFPAQDSHRITQALAEAYDWLIIHGLLSGIPGKGEWLFITRRGLGVLDADDGLTLIRAEARLDVDLHPRIATRVRTQFLLGEYELAALAAMREVEIRVRELAGAQARDIGVGLMRQAFKPEGGPLTDATADKGEQEALSALFAGAIGVFKNPVSHRQVDYEDPTLASEVVLLADLLLRILDTRSG</sequence>
<dbReference type="NCBIfam" id="TIGR02391">
    <property type="entry name" value="hypoth_ymh"/>
    <property type="match status" value="1"/>
</dbReference>
<evidence type="ECO:0000313" key="3">
    <source>
        <dbReference type="Proteomes" id="UP000319865"/>
    </source>
</evidence>
<accession>A0A543PJ83</accession>
<gene>
    <name evidence="2" type="ORF">FHU33_3628</name>
</gene>
<keyword evidence="3" id="KW-1185">Reference proteome</keyword>
<protein>
    <submittedName>
        <fullName evidence="2">Uncharacterized protein (TIGR02391 family)</fullName>
    </submittedName>
</protein>
<comment type="caution">
    <text evidence="2">The sequence shown here is derived from an EMBL/GenBank/DDBJ whole genome shotgun (WGS) entry which is preliminary data.</text>
</comment>
<dbReference type="Proteomes" id="UP000319865">
    <property type="component" value="Unassembled WGS sequence"/>
</dbReference>
<dbReference type="RefSeq" id="WP_246063955.1">
    <property type="nucleotide sequence ID" value="NZ_VFQE01000001.1"/>
</dbReference>
<dbReference type="AlphaFoldDB" id="A0A543PJ83"/>
<dbReference type="EMBL" id="VFQE01000001">
    <property type="protein sequence ID" value="TQN44141.1"/>
    <property type="molecule type" value="Genomic_DNA"/>
</dbReference>
<organism evidence="2 3">
    <name type="scientific">Blastococcus colisei</name>
    <dbReference type="NCBI Taxonomy" id="1564162"/>
    <lineage>
        <taxon>Bacteria</taxon>
        <taxon>Bacillati</taxon>
        <taxon>Actinomycetota</taxon>
        <taxon>Actinomycetes</taxon>
        <taxon>Geodermatophilales</taxon>
        <taxon>Geodermatophilaceae</taxon>
        <taxon>Blastococcus</taxon>
    </lineage>
</organism>
<proteinExistence type="predicted"/>
<dbReference type="InterPro" id="IPR012654">
    <property type="entry name" value="CHP02391"/>
</dbReference>
<name>A0A543PJ83_9ACTN</name>
<evidence type="ECO:0000313" key="2">
    <source>
        <dbReference type="EMBL" id="TQN44141.1"/>
    </source>
</evidence>